<organism evidence="6 7">
    <name type="scientific">Polaromonas jejuensis</name>
    <dbReference type="NCBI Taxonomy" id="457502"/>
    <lineage>
        <taxon>Bacteria</taxon>
        <taxon>Pseudomonadati</taxon>
        <taxon>Pseudomonadota</taxon>
        <taxon>Betaproteobacteria</taxon>
        <taxon>Burkholderiales</taxon>
        <taxon>Comamonadaceae</taxon>
        <taxon>Polaromonas</taxon>
    </lineage>
</organism>
<reference evidence="7" key="1">
    <citation type="journal article" date="2019" name="Int. J. Syst. Evol. Microbiol.">
        <title>The Global Catalogue of Microorganisms (GCM) 10K type strain sequencing project: providing services to taxonomists for standard genome sequencing and annotation.</title>
        <authorList>
            <consortium name="The Broad Institute Genomics Platform"/>
            <consortium name="The Broad Institute Genome Sequencing Center for Infectious Disease"/>
            <person name="Wu L."/>
            <person name="Ma J."/>
        </authorList>
    </citation>
    <scope>NUCLEOTIDE SEQUENCE [LARGE SCALE GENOMIC DNA]</scope>
    <source>
        <strain evidence="7">CGMCC 4.7277</strain>
    </source>
</reference>
<comment type="similarity">
    <text evidence="1">Belongs to the LysR transcriptional regulatory family.</text>
</comment>
<dbReference type="RefSeq" id="WP_068832333.1">
    <property type="nucleotide sequence ID" value="NZ_JBHSMX010000024.1"/>
</dbReference>
<keyword evidence="7" id="KW-1185">Reference proteome</keyword>
<protein>
    <submittedName>
        <fullName evidence="6">LysR substrate-binding domain-containing protein</fullName>
    </submittedName>
</protein>
<dbReference type="SUPFAM" id="SSF46785">
    <property type="entry name" value="Winged helix' DNA-binding domain"/>
    <property type="match status" value="1"/>
</dbReference>
<dbReference type="InterPro" id="IPR036390">
    <property type="entry name" value="WH_DNA-bd_sf"/>
</dbReference>
<dbReference type="PANTHER" id="PTHR30537:SF21">
    <property type="entry name" value="HTH-TYPE TRANSCRIPTIONAL REGULATOR SINR-RELATED"/>
    <property type="match status" value="1"/>
</dbReference>
<evidence type="ECO:0000313" key="6">
    <source>
        <dbReference type="EMBL" id="MFC5522471.1"/>
    </source>
</evidence>
<sequence length="311" mass="33525">MEFDNLDALRVLLATAETGSLTGAGKRCRLSTAAVSAAIKRLEKSLGVRLFERTTRAVRPTAEGAVMVDHARRALELVSEGQAKVRAGTFGLTGSIRITATAILVREMLAYWLAEFAASHPGIEIDLQISDAHVDLVREGIDVALRNGPLVDSSHSARLLAPARRVACASPDYLARRGAPGEPAELVQHDCLVCHVRERRQDQWQFELQGEASAPCQVRVAGPLACNDASIALQWALEGRGIVYQSEISLMASLASGKLVRLFPAHLGEPAPLYAVVPSRRYVPARVNEVIERLSALLTERLAALHPPVGA</sequence>
<evidence type="ECO:0000256" key="4">
    <source>
        <dbReference type="ARBA" id="ARBA00023163"/>
    </source>
</evidence>
<proteinExistence type="inferred from homology"/>
<dbReference type="Pfam" id="PF03466">
    <property type="entry name" value="LysR_substrate"/>
    <property type="match status" value="1"/>
</dbReference>
<gene>
    <name evidence="6" type="ORF">ACFPP7_16360</name>
</gene>
<feature type="domain" description="HTH lysR-type" evidence="5">
    <location>
        <begin position="4"/>
        <end position="61"/>
    </location>
</feature>
<keyword evidence="2" id="KW-0805">Transcription regulation</keyword>
<dbReference type="InterPro" id="IPR036388">
    <property type="entry name" value="WH-like_DNA-bd_sf"/>
</dbReference>
<evidence type="ECO:0000313" key="7">
    <source>
        <dbReference type="Proteomes" id="UP001596084"/>
    </source>
</evidence>
<dbReference type="SUPFAM" id="SSF53850">
    <property type="entry name" value="Periplasmic binding protein-like II"/>
    <property type="match status" value="1"/>
</dbReference>
<dbReference type="Pfam" id="PF00126">
    <property type="entry name" value="HTH_1"/>
    <property type="match status" value="1"/>
</dbReference>
<evidence type="ECO:0000256" key="3">
    <source>
        <dbReference type="ARBA" id="ARBA00023125"/>
    </source>
</evidence>
<dbReference type="PROSITE" id="PS50931">
    <property type="entry name" value="HTH_LYSR"/>
    <property type="match status" value="1"/>
</dbReference>
<dbReference type="CDD" id="cd08422">
    <property type="entry name" value="PBP2_CrgA_like"/>
    <property type="match status" value="1"/>
</dbReference>
<dbReference type="Gene3D" id="3.40.190.290">
    <property type="match status" value="1"/>
</dbReference>
<dbReference type="Gene3D" id="1.10.10.10">
    <property type="entry name" value="Winged helix-like DNA-binding domain superfamily/Winged helix DNA-binding domain"/>
    <property type="match status" value="1"/>
</dbReference>
<dbReference type="InterPro" id="IPR058163">
    <property type="entry name" value="LysR-type_TF_proteobact-type"/>
</dbReference>
<evidence type="ECO:0000256" key="1">
    <source>
        <dbReference type="ARBA" id="ARBA00009437"/>
    </source>
</evidence>
<evidence type="ECO:0000259" key="5">
    <source>
        <dbReference type="PROSITE" id="PS50931"/>
    </source>
</evidence>
<keyword evidence="3" id="KW-0238">DNA-binding</keyword>
<dbReference type="InterPro" id="IPR005119">
    <property type="entry name" value="LysR_subst-bd"/>
</dbReference>
<dbReference type="PANTHER" id="PTHR30537">
    <property type="entry name" value="HTH-TYPE TRANSCRIPTIONAL REGULATOR"/>
    <property type="match status" value="1"/>
</dbReference>
<dbReference type="EMBL" id="JBHSMX010000024">
    <property type="protein sequence ID" value="MFC5522471.1"/>
    <property type="molecule type" value="Genomic_DNA"/>
</dbReference>
<evidence type="ECO:0000256" key="2">
    <source>
        <dbReference type="ARBA" id="ARBA00023015"/>
    </source>
</evidence>
<dbReference type="InterPro" id="IPR000847">
    <property type="entry name" value="LysR_HTH_N"/>
</dbReference>
<keyword evidence="4" id="KW-0804">Transcription</keyword>
<dbReference type="Proteomes" id="UP001596084">
    <property type="component" value="Unassembled WGS sequence"/>
</dbReference>
<name>A0ABW0QC52_9BURK</name>
<accession>A0ABW0QC52</accession>
<comment type="caution">
    <text evidence="6">The sequence shown here is derived from an EMBL/GenBank/DDBJ whole genome shotgun (WGS) entry which is preliminary data.</text>
</comment>